<feature type="transmembrane region" description="Helical" evidence="6">
    <location>
        <begin position="20"/>
        <end position="43"/>
    </location>
</feature>
<dbReference type="InterPro" id="IPR036890">
    <property type="entry name" value="HATPase_C_sf"/>
</dbReference>
<keyword evidence="9" id="KW-0418">Kinase</keyword>
<dbReference type="PANTHER" id="PTHR43065">
    <property type="entry name" value="SENSOR HISTIDINE KINASE"/>
    <property type="match status" value="1"/>
</dbReference>
<keyword evidence="6" id="KW-0812">Transmembrane</keyword>
<feature type="domain" description="Response regulatory" evidence="8">
    <location>
        <begin position="549"/>
        <end position="662"/>
    </location>
</feature>
<dbReference type="Pfam" id="PF05227">
    <property type="entry name" value="CHASE3"/>
    <property type="match status" value="1"/>
</dbReference>
<keyword evidence="6" id="KW-0472">Membrane</keyword>
<dbReference type="PRINTS" id="PR00344">
    <property type="entry name" value="BCTRLSENSOR"/>
</dbReference>
<evidence type="ECO:0000313" key="9">
    <source>
        <dbReference type="EMBL" id="PTQ07793.1"/>
    </source>
</evidence>
<evidence type="ECO:0000256" key="5">
    <source>
        <dbReference type="SAM" id="Coils"/>
    </source>
</evidence>
<dbReference type="SMART" id="SM00388">
    <property type="entry name" value="HisKA"/>
    <property type="match status" value="1"/>
</dbReference>
<protein>
    <recommendedName>
        <fullName evidence="2">histidine kinase</fullName>
        <ecNumber evidence="2">2.7.13.3</ecNumber>
    </recommendedName>
</protein>
<dbReference type="SMART" id="SM00448">
    <property type="entry name" value="REC"/>
    <property type="match status" value="1"/>
</dbReference>
<dbReference type="Gene3D" id="3.30.565.10">
    <property type="entry name" value="Histidine kinase-like ATPase, C-terminal domain"/>
    <property type="match status" value="1"/>
</dbReference>
<dbReference type="EC" id="2.7.13.3" evidence="2"/>
<name>A0A2T5FU40_9SPHN</name>
<feature type="coiled-coil region" evidence="5">
    <location>
        <begin position="263"/>
        <end position="293"/>
    </location>
</feature>
<dbReference type="Pfam" id="PF02518">
    <property type="entry name" value="HATPase_c"/>
    <property type="match status" value="1"/>
</dbReference>
<dbReference type="Proteomes" id="UP000244162">
    <property type="component" value="Unassembled WGS sequence"/>
</dbReference>
<keyword evidence="5" id="KW-0175">Coiled coil</keyword>
<evidence type="ECO:0000259" key="8">
    <source>
        <dbReference type="PROSITE" id="PS50110"/>
    </source>
</evidence>
<evidence type="ECO:0000256" key="1">
    <source>
        <dbReference type="ARBA" id="ARBA00000085"/>
    </source>
</evidence>
<dbReference type="CDD" id="cd00082">
    <property type="entry name" value="HisKA"/>
    <property type="match status" value="1"/>
</dbReference>
<dbReference type="SUPFAM" id="SSF52172">
    <property type="entry name" value="CheY-like"/>
    <property type="match status" value="1"/>
</dbReference>
<sequence length="673" mass="72540">MTDYATGMPERDPWSEARLRALAAVGAFVVTIMLVALVILVGLSNRERDDALARERHSYDIMVITRALDSSMARAEAALGRFVINGDRRTGTLYYDEWKRAGRQLERLASLTADNPGQRALVRQLQTLYDRRGEELAEPATRANFRQGWPALSLFAKAGESETIPRINNILHDIADNERALLGQRSTVATFSVARSNKLSTTLSVLGIILVACAIGLGWLTAQALTARRAARDAAQAEADRAETLEWAVAARTSELIEANARLRAEAKVRIEAEERRAQAEQQLRQVQKMEAVGQLTGGIAHDFNNMLAVILGGLDLAKRRVAQEAAEVSRHIDNAMEGANRAAALTRRLLSFARAEPLLPQGVDPGQLIAGMSDLIDRSIGERIEVRISRAANLWQVWVDAYQLENAILNLAVNARDAMEGEGLLLIEASNETIGAGKVGELAPGDYVRISVTDNGSGMTPAVLERVFEPFFTTKPVGKGTGLGLSQIFGFARQSGGDVLIRSEPGEGTTVSIHLPRHRGEADAGEEATPSAPVTLPRPAVQSAAGQTILLVEDDVRVRSATSDALEELGYRVIACSSAEEAIRMLDERDDIRLIVTDVVMPGMTGPELIQTIGPAYPDLSVLFVTGYVGDAADAERFAGHGVLRKPFTVNALATAVASALSRAAPAKERAA</sequence>
<feature type="transmembrane region" description="Helical" evidence="6">
    <location>
        <begin position="203"/>
        <end position="222"/>
    </location>
</feature>
<dbReference type="PANTHER" id="PTHR43065:SF42">
    <property type="entry name" value="TWO-COMPONENT SENSOR PPRA"/>
    <property type="match status" value="1"/>
</dbReference>
<dbReference type="InterPro" id="IPR004358">
    <property type="entry name" value="Sig_transdc_His_kin-like_C"/>
</dbReference>
<dbReference type="EMBL" id="NWBU01000017">
    <property type="protein sequence ID" value="PTQ07793.1"/>
    <property type="molecule type" value="Genomic_DNA"/>
</dbReference>
<evidence type="ECO:0000256" key="4">
    <source>
        <dbReference type="PROSITE-ProRule" id="PRU00169"/>
    </source>
</evidence>
<dbReference type="PROSITE" id="PS50110">
    <property type="entry name" value="RESPONSE_REGULATORY"/>
    <property type="match status" value="1"/>
</dbReference>
<feature type="domain" description="Histidine kinase" evidence="7">
    <location>
        <begin position="299"/>
        <end position="520"/>
    </location>
</feature>
<proteinExistence type="predicted"/>
<keyword evidence="10" id="KW-1185">Reference proteome</keyword>
<dbReference type="SUPFAM" id="SSF55874">
    <property type="entry name" value="ATPase domain of HSP90 chaperone/DNA topoisomerase II/histidine kinase"/>
    <property type="match status" value="1"/>
</dbReference>
<dbReference type="InterPro" id="IPR001789">
    <property type="entry name" value="Sig_transdc_resp-reg_receiver"/>
</dbReference>
<dbReference type="OrthoDB" id="9796100at2"/>
<dbReference type="Pfam" id="PF00512">
    <property type="entry name" value="HisKA"/>
    <property type="match status" value="1"/>
</dbReference>
<dbReference type="InterPro" id="IPR036097">
    <property type="entry name" value="HisK_dim/P_sf"/>
</dbReference>
<keyword evidence="3 4" id="KW-0597">Phosphoprotein</keyword>
<keyword evidence="6" id="KW-1133">Transmembrane helix</keyword>
<dbReference type="AlphaFoldDB" id="A0A2T5FU40"/>
<evidence type="ECO:0000259" key="7">
    <source>
        <dbReference type="PROSITE" id="PS50109"/>
    </source>
</evidence>
<dbReference type="GO" id="GO:0000155">
    <property type="term" value="F:phosphorelay sensor kinase activity"/>
    <property type="evidence" value="ECO:0007669"/>
    <property type="project" value="InterPro"/>
</dbReference>
<dbReference type="PROSITE" id="PS50109">
    <property type="entry name" value="HIS_KIN"/>
    <property type="match status" value="1"/>
</dbReference>
<gene>
    <name evidence="9" type="ORF">CLG96_16725</name>
</gene>
<evidence type="ECO:0000256" key="6">
    <source>
        <dbReference type="SAM" id="Phobius"/>
    </source>
</evidence>
<evidence type="ECO:0000256" key="3">
    <source>
        <dbReference type="ARBA" id="ARBA00022553"/>
    </source>
</evidence>
<reference evidence="9 10" key="1">
    <citation type="submission" date="2017-09" db="EMBL/GenBank/DDBJ databases">
        <title>Sphingomonas panjinensis sp.nov., isolated from oil-contaminated soil.</title>
        <authorList>
            <person name="Wang L."/>
            <person name="Chen L."/>
        </authorList>
    </citation>
    <scope>NUCLEOTIDE SEQUENCE [LARGE SCALE GENOMIC DNA]</scope>
    <source>
        <strain evidence="9 10">FW-11</strain>
    </source>
</reference>
<accession>A0A2T5FU40</accession>
<dbReference type="InterPro" id="IPR003594">
    <property type="entry name" value="HATPase_dom"/>
</dbReference>
<comment type="catalytic activity">
    <reaction evidence="1">
        <text>ATP + protein L-histidine = ADP + protein N-phospho-L-histidine.</text>
        <dbReference type="EC" id="2.7.13.3"/>
    </reaction>
</comment>
<dbReference type="InterPro" id="IPR003661">
    <property type="entry name" value="HisK_dim/P_dom"/>
</dbReference>
<dbReference type="Gene3D" id="3.40.50.2300">
    <property type="match status" value="1"/>
</dbReference>
<dbReference type="SUPFAM" id="SSF47384">
    <property type="entry name" value="Homodimeric domain of signal transducing histidine kinase"/>
    <property type="match status" value="1"/>
</dbReference>
<dbReference type="InterPro" id="IPR005467">
    <property type="entry name" value="His_kinase_dom"/>
</dbReference>
<comment type="caution">
    <text evidence="9">The sequence shown here is derived from an EMBL/GenBank/DDBJ whole genome shotgun (WGS) entry which is preliminary data.</text>
</comment>
<evidence type="ECO:0000313" key="10">
    <source>
        <dbReference type="Proteomes" id="UP000244162"/>
    </source>
</evidence>
<dbReference type="Gene3D" id="1.10.287.130">
    <property type="match status" value="1"/>
</dbReference>
<keyword evidence="9" id="KW-0808">Transferase</keyword>
<dbReference type="InterPro" id="IPR007891">
    <property type="entry name" value="CHASE3"/>
</dbReference>
<dbReference type="InterPro" id="IPR011006">
    <property type="entry name" value="CheY-like_superfamily"/>
</dbReference>
<feature type="modified residue" description="4-aspartylphosphate" evidence="4">
    <location>
        <position position="599"/>
    </location>
</feature>
<organism evidence="9 10">
    <name type="scientific">Sphingomonas oleivorans</name>
    <dbReference type="NCBI Taxonomy" id="1735121"/>
    <lineage>
        <taxon>Bacteria</taxon>
        <taxon>Pseudomonadati</taxon>
        <taxon>Pseudomonadota</taxon>
        <taxon>Alphaproteobacteria</taxon>
        <taxon>Sphingomonadales</taxon>
        <taxon>Sphingomonadaceae</taxon>
        <taxon>Sphingomonas</taxon>
    </lineage>
</organism>
<dbReference type="SMART" id="SM00387">
    <property type="entry name" value="HATPase_c"/>
    <property type="match status" value="1"/>
</dbReference>
<evidence type="ECO:0000256" key="2">
    <source>
        <dbReference type="ARBA" id="ARBA00012438"/>
    </source>
</evidence>
<dbReference type="Pfam" id="PF00072">
    <property type="entry name" value="Response_reg"/>
    <property type="match status" value="1"/>
</dbReference>